<feature type="compositionally biased region" description="Pro residues" evidence="1">
    <location>
        <begin position="12"/>
        <end position="26"/>
    </location>
</feature>
<sequence length="329" mass="36738">MDLSSSRELLSPTPPSSSPVSSPPGSPDAEQPVQRQVVLYPWNQPRRVVIPLSFSGNPETPTLRTASLDSDIFDLDPRQCPDCLKPYSPYAAGNCGFSILMACPHTEIWADAENNYPNDALRPLLTDIWSPPFGNFLVAKHPLYPADDQTPDLDRPVLDVEDSDLDVIDGIIQRCASGDKSDDEKDNMHPVNSRLSQAVISNVVSHDYRQQTPLRLGKDGELESRWARASGKNTELQDRFLYMLLALDANYCLKNRIRCFVKPAAYDDHMRRNSAEKDVRTCHGVARLQGSGDLRKGERYANMDNVPAHLSVKLVVSYDIVCQWKGNVC</sequence>
<proteinExistence type="predicted"/>
<comment type="caution">
    <text evidence="2">The sequence shown here is derived from an EMBL/GenBank/DDBJ whole genome shotgun (WGS) entry which is preliminary data.</text>
</comment>
<feature type="region of interest" description="Disordered" evidence="1">
    <location>
        <begin position="1"/>
        <end position="32"/>
    </location>
</feature>
<dbReference type="EMBL" id="JARJCW010000053">
    <property type="protein sequence ID" value="KAJ7202756.1"/>
    <property type="molecule type" value="Genomic_DNA"/>
</dbReference>
<evidence type="ECO:0000313" key="2">
    <source>
        <dbReference type="EMBL" id="KAJ7202756.1"/>
    </source>
</evidence>
<name>A0AAD6V743_9AGAR</name>
<organism evidence="2 3">
    <name type="scientific">Mycena pura</name>
    <dbReference type="NCBI Taxonomy" id="153505"/>
    <lineage>
        <taxon>Eukaryota</taxon>
        <taxon>Fungi</taxon>
        <taxon>Dikarya</taxon>
        <taxon>Basidiomycota</taxon>
        <taxon>Agaricomycotina</taxon>
        <taxon>Agaricomycetes</taxon>
        <taxon>Agaricomycetidae</taxon>
        <taxon>Agaricales</taxon>
        <taxon>Marasmiineae</taxon>
        <taxon>Mycenaceae</taxon>
        <taxon>Mycena</taxon>
    </lineage>
</organism>
<accession>A0AAD6V743</accession>
<feature type="compositionally biased region" description="Low complexity" evidence="1">
    <location>
        <begin position="1"/>
        <end position="11"/>
    </location>
</feature>
<dbReference type="Proteomes" id="UP001219525">
    <property type="component" value="Unassembled WGS sequence"/>
</dbReference>
<evidence type="ECO:0000256" key="1">
    <source>
        <dbReference type="SAM" id="MobiDB-lite"/>
    </source>
</evidence>
<gene>
    <name evidence="2" type="ORF">GGX14DRAFT_399137</name>
</gene>
<reference evidence="2" key="1">
    <citation type="submission" date="2023-03" db="EMBL/GenBank/DDBJ databases">
        <title>Massive genome expansion in bonnet fungi (Mycena s.s.) driven by repeated elements and novel gene families across ecological guilds.</title>
        <authorList>
            <consortium name="Lawrence Berkeley National Laboratory"/>
            <person name="Harder C.B."/>
            <person name="Miyauchi S."/>
            <person name="Viragh M."/>
            <person name="Kuo A."/>
            <person name="Thoen E."/>
            <person name="Andreopoulos B."/>
            <person name="Lu D."/>
            <person name="Skrede I."/>
            <person name="Drula E."/>
            <person name="Henrissat B."/>
            <person name="Morin E."/>
            <person name="Kohler A."/>
            <person name="Barry K."/>
            <person name="LaButti K."/>
            <person name="Morin E."/>
            <person name="Salamov A."/>
            <person name="Lipzen A."/>
            <person name="Mereny Z."/>
            <person name="Hegedus B."/>
            <person name="Baldrian P."/>
            <person name="Stursova M."/>
            <person name="Weitz H."/>
            <person name="Taylor A."/>
            <person name="Grigoriev I.V."/>
            <person name="Nagy L.G."/>
            <person name="Martin F."/>
            <person name="Kauserud H."/>
        </authorList>
    </citation>
    <scope>NUCLEOTIDE SEQUENCE</scope>
    <source>
        <strain evidence="2">9144</strain>
    </source>
</reference>
<keyword evidence="3" id="KW-1185">Reference proteome</keyword>
<dbReference type="AlphaFoldDB" id="A0AAD6V743"/>
<evidence type="ECO:0000313" key="3">
    <source>
        <dbReference type="Proteomes" id="UP001219525"/>
    </source>
</evidence>
<protein>
    <submittedName>
        <fullName evidence="2">Uncharacterized protein</fullName>
    </submittedName>
</protein>